<gene>
    <name evidence="1" type="ORF">Glove_492g20</name>
</gene>
<proteinExistence type="predicted"/>
<dbReference type="AlphaFoldDB" id="A0A397GKM8"/>
<protein>
    <submittedName>
        <fullName evidence="1">Uncharacterized protein</fullName>
    </submittedName>
</protein>
<name>A0A397GKM8_9GLOM</name>
<evidence type="ECO:0000313" key="1">
    <source>
        <dbReference type="EMBL" id="RHZ50779.1"/>
    </source>
</evidence>
<dbReference type="Proteomes" id="UP000266861">
    <property type="component" value="Unassembled WGS sequence"/>
</dbReference>
<dbReference type="OrthoDB" id="2431768at2759"/>
<evidence type="ECO:0000313" key="2">
    <source>
        <dbReference type="Proteomes" id="UP000266861"/>
    </source>
</evidence>
<keyword evidence="2" id="KW-1185">Reference proteome</keyword>
<reference evidence="1 2" key="1">
    <citation type="submission" date="2018-08" db="EMBL/GenBank/DDBJ databases">
        <title>Genome and evolution of the arbuscular mycorrhizal fungus Diversispora epigaea (formerly Glomus versiforme) and its bacterial endosymbionts.</title>
        <authorList>
            <person name="Sun X."/>
            <person name="Fei Z."/>
            <person name="Harrison M."/>
        </authorList>
    </citation>
    <scope>NUCLEOTIDE SEQUENCE [LARGE SCALE GENOMIC DNA]</scope>
    <source>
        <strain evidence="1 2">IT104</strain>
    </source>
</reference>
<comment type="caution">
    <text evidence="1">The sequence shown here is derived from an EMBL/GenBank/DDBJ whole genome shotgun (WGS) entry which is preliminary data.</text>
</comment>
<organism evidence="1 2">
    <name type="scientific">Diversispora epigaea</name>
    <dbReference type="NCBI Taxonomy" id="1348612"/>
    <lineage>
        <taxon>Eukaryota</taxon>
        <taxon>Fungi</taxon>
        <taxon>Fungi incertae sedis</taxon>
        <taxon>Mucoromycota</taxon>
        <taxon>Glomeromycotina</taxon>
        <taxon>Glomeromycetes</taxon>
        <taxon>Diversisporales</taxon>
        <taxon>Diversisporaceae</taxon>
        <taxon>Diversispora</taxon>
    </lineage>
</organism>
<dbReference type="EMBL" id="PQFF01000427">
    <property type="protein sequence ID" value="RHZ50779.1"/>
    <property type="molecule type" value="Genomic_DNA"/>
</dbReference>
<sequence>MSSLVELLEGIPIADPTYFTLERDWSLLDFLLYRHQHEDFLANKCGERKRYICNLGQVRRVIVYSDGVSSCVQLPNTPDFVRECVSLVSGSSVLLKMHVL</sequence>
<accession>A0A397GKM8</accession>